<evidence type="ECO:0000259" key="4">
    <source>
        <dbReference type="Pfam" id="PF17111"/>
    </source>
</evidence>
<gene>
    <name evidence="6" type="ORF">FTJAE_5171</name>
</gene>
<dbReference type="SMART" id="SM00248">
    <property type="entry name" value="ANK"/>
    <property type="match status" value="21"/>
</dbReference>
<proteinExistence type="predicted"/>
<dbReference type="RefSeq" id="XP_037207775.1">
    <property type="nucleotide sequence ID" value="XM_037351650.1"/>
</dbReference>
<evidence type="ECO:0000256" key="2">
    <source>
        <dbReference type="ARBA" id="ARBA00023043"/>
    </source>
</evidence>
<dbReference type="SUPFAM" id="SSF48403">
    <property type="entry name" value="Ankyrin repeat"/>
    <property type="match status" value="3"/>
</dbReference>
<evidence type="ECO:0000256" key="1">
    <source>
        <dbReference type="ARBA" id="ARBA00022737"/>
    </source>
</evidence>
<dbReference type="SUPFAM" id="SSF52540">
    <property type="entry name" value="P-loop containing nucleoside triphosphate hydrolases"/>
    <property type="match status" value="1"/>
</dbReference>
<sequence>MAEAIGLAASIAGLVQLTGSVFKLLTKFCKEAKDAPSKAQDLAAQTRDLARIFENLRLLASALEERDSDPALKPQHLESCQKTLNEINSKLDKALSDFDGGKSARRFVRRLKWPFSMQETKDLGAELANHRANLQLALSADSMDALIKSLAKQDEIYSMIERRISFETRVELNKRRKEVMNFFLRVKPQDYLDISRELRHEAIGSWLTSDDSTFERWKNGSNSKLWLSGIPGSGKTVLCGLVIETVLKQSDDLTAVCFAFCDYKNPDTCLPENILAALAVQLGLQGEEAFDLLEEYFDMLHPDDKLPTKPRLDDLGELVGCMSEVYEKVFVIVDGLDECGDQVARMTRSLKAIVDGSETVSCAFFSRKEEEIREQLAEGFEHIEVSAHVRDLEDYTLAEVSKRKVLKSIERTNPDLYKDILHTLVHGAQGVFRWVACQIDHICSLPNNKARKRALTELPPTLNETYDRVLQRVMRCPPETQTCIRRALQWTALGSPKMNIASLCEAVSFQQDMDLFEADDIIEPEVISRNCGCLLRKSLDGNYFEFAHFTVLEYLERTEVGDFRYSEEAAYRSFAQTSISYLLLPHFDRVPTIIDTVEEAYDKERNQKHPFYKFAVYTPMGIRRHTTSYSIHLRVMEEETVLELLKCLFDIHKTGNFRAWAHAVLSGGQFELWAKHQLMNGPLYLAAFLLIPKLCQFLIDSGIDVDEVRGNATPLAMTIARVDEGALEEQMEDYRIVEQMARTIDVLLDNGADTAHVIKGHSCMAQAIDSLPGHCLLPLVRPTSAVPEDAITAFLKFECKDESDDLVLEAILRLAVGDEAFPQWKPLAAAALSFSRARGLTLPQMALSPTAYRYSDLGYRQALGIAARFGLVDELATLISDPRYGDAVAKPNDFKLLSAAARSTSANSGKIAEILLGSGINPNVCGISGQNCLHISCESKNTEVASVLLSRGANPGSRDKGGENSWHSACYHGHEEIMTLLQKQDENALVNLATLDNDGRTPFSAALHSGHSKLVLELLETLPAKADYYVSQSSIMHDVASIGSLELLTALRDKAVAVFDVSNTERTPMHHLSATCTPEFARALAELYDPFCADSSGNFPFQVFFERWLYHNTSMEFDETIPLDPEMLKILIPKDNEFLSSGKVKHAWELICAGLAVEEICCDVDASALEDCYYYFSRDLTTLFNHGVLSSYESTRKISGLVPLIGSLKNYLSDHFCSTSFATLLSQVVGSSKLSTSLEVVDDGYHFFRLAISRVNPEVIVKLIDLGVDVHRPVPEEMSSNPTSLFEIACGEASIEAFEAILETGASEGINAVGLTGQSPLELVVKGSSPDKISLIKALDDKGLVQSTIAPATPLIIEATKQKDLPLVKCLSNIGHDPFTVDVHGWGIPQWAVSNRQLDILKWIVEKSSSPSQWQLVASSTYTSANGAQTKIVDDEVSLLHFAANAPDFLSYFFENQFFDINISNRQGRTVLHYAAVMRGSMACCRMLLDQGINISAQDKDGKLAVDYALETGFDDLASFLLASGSPLPRGQVAATGEMIKDLTSNEGLQLARRREFEAAITNGNLEQCKVAVGQGCLINQPLPSCHSCTPIFTAIRAQKPVIANWLLDEGSSTYSLFCKRHPTQNLFTHAVTAMEPSSCIEKLLSAALKSRSITRAHLIDAICDCIGRGNSNVLKLILGHCRENIGEYYNAWKDDLSPALDRDSAEQFKYALLNNHDPVVFPHRTPLQVAAETGNVEMVKFLIQQGADLNVFDQYHDTPLILAASHSHVLVVKELLRHNAIVGTSNMSGDTAMSLSVLMGHLDVVKLLAEERPSTLQYRDIDGSNLLLKASQESSSLPTFKYLLSKGLDIHQRSDDGIPMLAFPLLQGRYVDYLSQHRLLDEPLLSPVPNPGSILNNAIVFCTTSQVKRLYRSLPPHDAGVLLNLRSRFQGTPLCLAVFRNNAAATGLLLDLGGDVNKVGCWFGTPLMCAITFGNLELVKLLVRRGAVLEYTDENEELVSGLEKSLTYPDITRWLLVGRFQDQRMLGDKAFNGECAIRPWSGKTEYTTLLKGSHRRRWEESTLDYCKRLSELKRTLRGSEAFVEFV</sequence>
<feature type="repeat" description="ANK" evidence="3">
    <location>
        <begin position="1467"/>
        <end position="1500"/>
    </location>
</feature>
<dbReference type="Gene3D" id="3.40.50.300">
    <property type="entry name" value="P-loop containing nucleotide triphosphate hydrolases"/>
    <property type="match status" value="1"/>
</dbReference>
<feature type="repeat" description="ANK" evidence="3">
    <location>
        <begin position="928"/>
        <end position="960"/>
    </location>
</feature>
<dbReference type="InterPro" id="IPR027417">
    <property type="entry name" value="P-loop_NTPase"/>
</dbReference>
<dbReference type="Pfam" id="PF24883">
    <property type="entry name" value="NPHP3_N"/>
    <property type="match status" value="1"/>
</dbReference>
<evidence type="ECO:0000259" key="5">
    <source>
        <dbReference type="Pfam" id="PF24883"/>
    </source>
</evidence>
<dbReference type="PROSITE" id="PS50297">
    <property type="entry name" value="ANK_REP_REGION"/>
    <property type="match status" value="4"/>
</dbReference>
<keyword evidence="1" id="KW-0677">Repeat</keyword>
<keyword evidence="2 3" id="KW-0040">ANK repeat</keyword>
<dbReference type="InterPro" id="IPR036770">
    <property type="entry name" value="Ankyrin_rpt-contain_sf"/>
</dbReference>
<protein>
    <recommendedName>
        <fullName evidence="8">Ankyrin</fullName>
    </recommendedName>
</protein>
<feature type="domain" description="Nephrocystin 3-like N-terminal" evidence="5">
    <location>
        <begin position="204"/>
        <end position="367"/>
    </location>
</feature>
<dbReference type="GeneID" id="59303920"/>
<reference evidence="6 7" key="1">
    <citation type="submission" date="2020-05" db="EMBL/GenBank/DDBJ databases">
        <title>Identification and distribution of gene clusters putatively required for synthesis of sphingolipid metabolism inhibitors in phylogenetically diverse species of the filamentous fungus Fusarium.</title>
        <authorList>
            <person name="Kim H.-S."/>
            <person name="Busman M."/>
            <person name="Brown D.W."/>
            <person name="Divon H."/>
            <person name="Uhlig S."/>
            <person name="Proctor R.H."/>
        </authorList>
    </citation>
    <scope>NUCLEOTIDE SEQUENCE [LARGE SCALE GENOMIC DNA]</scope>
    <source>
        <strain evidence="6 7">NRRL 66243</strain>
    </source>
</reference>
<name>A0A8H5RUQ3_9HYPO</name>
<evidence type="ECO:0000256" key="3">
    <source>
        <dbReference type="PROSITE-ProRule" id="PRU00023"/>
    </source>
</evidence>
<dbReference type="Gene3D" id="1.25.40.20">
    <property type="entry name" value="Ankyrin repeat-containing domain"/>
    <property type="match status" value="5"/>
</dbReference>
<dbReference type="InterPro" id="IPR056884">
    <property type="entry name" value="NPHP3-like_N"/>
</dbReference>
<keyword evidence="7" id="KW-1185">Reference proteome</keyword>
<dbReference type="OrthoDB" id="194358at2759"/>
<accession>A0A8H5RUQ3</accession>
<evidence type="ECO:0008006" key="8">
    <source>
        <dbReference type="Google" id="ProtNLM"/>
    </source>
</evidence>
<feature type="domain" description="Azaphilone pigments biosynthesis cluster protein L N-terminal" evidence="4">
    <location>
        <begin position="2"/>
        <end position="175"/>
    </location>
</feature>
<organism evidence="6 7">
    <name type="scientific">Fusarium tjaetaba</name>
    <dbReference type="NCBI Taxonomy" id="1567544"/>
    <lineage>
        <taxon>Eukaryota</taxon>
        <taxon>Fungi</taxon>
        <taxon>Dikarya</taxon>
        <taxon>Ascomycota</taxon>
        <taxon>Pezizomycotina</taxon>
        <taxon>Sordariomycetes</taxon>
        <taxon>Hypocreomycetidae</taxon>
        <taxon>Hypocreales</taxon>
        <taxon>Nectriaceae</taxon>
        <taxon>Fusarium</taxon>
        <taxon>Fusarium fujikuroi species complex</taxon>
    </lineage>
</organism>
<dbReference type="PANTHER" id="PTHR24198:SF165">
    <property type="entry name" value="ANKYRIN REPEAT-CONTAINING PROTEIN-RELATED"/>
    <property type="match status" value="1"/>
</dbReference>
<dbReference type="Pfam" id="PF17111">
    <property type="entry name" value="PigL_N"/>
    <property type="match status" value="1"/>
</dbReference>
<dbReference type="InterPro" id="IPR002110">
    <property type="entry name" value="Ankyrin_rpt"/>
</dbReference>
<dbReference type="Pfam" id="PF12796">
    <property type="entry name" value="Ank_2"/>
    <property type="match status" value="4"/>
</dbReference>
<dbReference type="PROSITE" id="PS50088">
    <property type="entry name" value="ANK_REPEAT"/>
    <property type="match status" value="4"/>
</dbReference>
<dbReference type="EMBL" id="JAAQRI010000097">
    <property type="protein sequence ID" value="KAF5638782.1"/>
    <property type="molecule type" value="Genomic_DNA"/>
</dbReference>
<evidence type="ECO:0000313" key="6">
    <source>
        <dbReference type="EMBL" id="KAF5638782.1"/>
    </source>
</evidence>
<feature type="repeat" description="ANK" evidence="3">
    <location>
        <begin position="1966"/>
        <end position="1995"/>
    </location>
</feature>
<dbReference type="Proteomes" id="UP000530670">
    <property type="component" value="Unassembled WGS sequence"/>
</dbReference>
<dbReference type="InterPro" id="IPR031348">
    <property type="entry name" value="PigL_N"/>
</dbReference>
<comment type="caution">
    <text evidence="6">The sequence shown here is derived from an EMBL/GenBank/DDBJ whole genome shotgun (WGS) entry which is preliminary data.</text>
</comment>
<dbReference type="PANTHER" id="PTHR24198">
    <property type="entry name" value="ANKYRIN REPEAT AND PROTEIN KINASE DOMAIN-CONTAINING PROTEIN"/>
    <property type="match status" value="1"/>
</dbReference>
<feature type="repeat" description="ANK" evidence="3">
    <location>
        <begin position="1723"/>
        <end position="1755"/>
    </location>
</feature>
<evidence type="ECO:0000313" key="7">
    <source>
        <dbReference type="Proteomes" id="UP000530670"/>
    </source>
</evidence>